<reference evidence="1" key="1">
    <citation type="submission" date="2023-03" db="EMBL/GenBank/DDBJ databases">
        <title>Massive genome expansion in bonnet fungi (Mycena s.s.) driven by repeated elements and novel gene families across ecological guilds.</title>
        <authorList>
            <consortium name="Lawrence Berkeley National Laboratory"/>
            <person name="Harder C.B."/>
            <person name="Miyauchi S."/>
            <person name="Viragh M."/>
            <person name="Kuo A."/>
            <person name="Thoen E."/>
            <person name="Andreopoulos B."/>
            <person name="Lu D."/>
            <person name="Skrede I."/>
            <person name="Drula E."/>
            <person name="Henrissat B."/>
            <person name="Morin E."/>
            <person name="Kohler A."/>
            <person name="Barry K."/>
            <person name="LaButti K."/>
            <person name="Morin E."/>
            <person name="Salamov A."/>
            <person name="Lipzen A."/>
            <person name="Mereny Z."/>
            <person name="Hegedus B."/>
            <person name="Baldrian P."/>
            <person name="Stursova M."/>
            <person name="Weitz H."/>
            <person name="Taylor A."/>
            <person name="Grigoriev I.V."/>
            <person name="Nagy L.G."/>
            <person name="Martin F."/>
            <person name="Kauserud H."/>
        </authorList>
    </citation>
    <scope>NUCLEOTIDE SEQUENCE</scope>
    <source>
        <strain evidence="1">9144</strain>
    </source>
</reference>
<sequence length="242" mass="27552">MCWQHLTPNLQGKDAINELVHDIILHPETEREHFEGFDAGRELQRLDNLANATPGEPPNGWKVGSVSLRLPSRTNPCLEKEAPIFDVGGILFRPLLDTIHEALQSPLFEQFHLTPYSLRWDPDYDPRHSDAIMDEYDADVDEYGLPPLPPNHERLYGEVYSSSAMLKAYTDILKHSTPEVEAIVVPLMFFSDSTNLAQFGHASMWPLYTHFGNISKYTRAKPTAHASFHQAYFPTVCRKHIS</sequence>
<comment type="caution">
    <text evidence="1">The sequence shown here is derived from an EMBL/GenBank/DDBJ whole genome shotgun (WGS) entry which is preliminary data.</text>
</comment>
<evidence type="ECO:0000313" key="1">
    <source>
        <dbReference type="EMBL" id="KAJ7191416.1"/>
    </source>
</evidence>
<evidence type="ECO:0000313" key="2">
    <source>
        <dbReference type="Proteomes" id="UP001219525"/>
    </source>
</evidence>
<protein>
    <submittedName>
        <fullName evidence="1">Uncharacterized protein</fullName>
    </submittedName>
</protein>
<proteinExistence type="predicted"/>
<dbReference type="EMBL" id="JARJCW010000133">
    <property type="protein sequence ID" value="KAJ7191416.1"/>
    <property type="molecule type" value="Genomic_DNA"/>
</dbReference>
<dbReference type="Pfam" id="PF18759">
    <property type="entry name" value="Plavaka"/>
    <property type="match status" value="1"/>
</dbReference>
<name>A0AAD6UNZ8_9AGAR</name>
<keyword evidence="2" id="KW-1185">Reference proteome</keyword>
<dbReference type="InterPro" id="IPR041078">
    <property type="entry name" value="Plavaka"/>
</dbReference>
<organism evidence="1 2">
    <name type="scientific">Mycena pura</name>
    <dbReference type="NCBI Taxonomy" id="153505"/>
    <lineage>
        <taxon>Eukaryota</taxon>
        <taxon>Fungi</taxon>
        <taxon>Dikarya</taxon>
        <taxon>Basidiomycota</taxon>
        <taxon>Agaricomycotina</taxon>
        <taxon>Agaricomycetes</taxon>
        <taxon>Agaricomycetidae</taxon>
        <taxon>Agaricales</taxon>
        <taxon>Marasmiineae</taxon>
        <taxon>Mycenaceae</taxon>
        <taxon>Mycena</taxon>
    </lineage>
</organism>
<dbReference type="Proteomes" id="UP001219525">
    <property type="component" value="Unassembled WGS sequence"/>
</dbReference>
<accession>A0AAD6UNZ8</accession>
<gene>
    <name evidence="1" type="ORF">GGX14DRAFT_381235</name>
</gene>
<dbReference type="AlphaFoldDB" id="A0AAD6UNZ8"/>